<dbReference type="Proteomes" id="UP000711178">
    <property type="component" value="Unassembled WGS sequence"/>
</dbReference>
<dbReference type="EMBL" id="JAHDTB010000006">
    <property type="protein sequence ID" value="MBW8287865.1"/>
    <property type="molecule type" value="Genomic_DNA"/>
</dbReference>
<sequence length="175" mass="19326">MKHTIRRERLQQLINERFNGNKGKFADFMGKARPQIYRLFSEGEHRRDIGEDMAREIEEKVGLAKFQLDQPLEGDAAGDGADADINLQALPAELQELVKDLYRAYLAQSLSPKLIETMRTLTQSFGHASSDKAAPVHAGNLSIASRLAKQLDNPSGVNPASPTPKDDKNGDLDAN</sequence>
<keyword evidence="3" id="KW-1185">Reference proteome</keyword>
<protein>
    <submittedName>
        <fullName evidence="2">Uncharacterized protein</fullName>
    </submittedName>
</protein>
<name>A0ABS7FCQ4_9NEIS</name>
<evidence type="ECO:0000313" key="2">
    <source>
        <dbReference type="EMBL" id="MBW8287865.1"/>
    </source>
</evidence>
<comment type="caution">
    <text evidence="2">The sequence shown here is derived from an EMBL/GenBank/DDBJ whole genome shotgun (WGS) entry which is preliminary data.</text>
</comment>
<feature type="region of interest" description="Disordered" evidence="1">
    <location>
        <begin position="150"/>
        <end position="175"/>
    </location>
</feature>
<evidence type="ECO:0000256" key="1">
    <source>
        <dbReference type="SAM" id="MobiDB-lite"/>
    </source>
</evidence>
<evidence type="ECO:0000313" key="3">
    <source>
        <dbReference type="Proteomes" id="UP000711178"/>
    </source>
</evidence>
<organism evidence="2 3">
    <name type="scientific">Chromobacterium subtsugae</name>
    <dbReference type="NCBI Taxonomy" id="251747"/>
    <lineage>
        <taxon>Bacteria</taxon>
        <taxon>Pseudomonadati</taxon>
        <taxon>Pseudomonadota</taxon>
        <taxon>Betaproteobacteria</taxon>
        <taxon>Neisseriales</taxon>
        <taxon>Chromobacteriaceae</taxon>
        <taxon>Chromobacterium</taxon>
    </lineage>
</organism>
<feature type="compositionally biased region" description="Basic and acidic residues" evidence="1">
    <location>
        <begin position="164"/>
        <end position="175"/>
    </location>
</feature>
<accession>A0ABS7FCQ4</accession>
<reference evidence="2 3" key="1">
    <citation type="submission" date="2021-05" db="EMBL/GenBank/DDBJ databases">
        <title>Draft Whole Genome Sequencing Of Biosensor Chromobacterium violaceum Strain CV026 Reveals A Regulatory RNA In Chromobacterium violaceum Phenotype Regulatory Network.</title>
        <authorList>
            <person name="Hong K.W."/>
            <person name="Chan K.G."/>
            <person name="Chang C.-Y."/>
        </authorList>
    </citation>
    <scope>NUCLEOTIDE SEQUENCE [LARGE SCALE GENOMIC DNA]</scope>
    <source>
        <strain evidence="2 3">ATCC 31532</strain>
    </source>
</reference>
<proteinExistence type="predicted"/>
<gene>
    <name evidence="2" type="ORF">KIF53_09535</name>
</gene>